<dbReference type="InterPro" id="IPR009100">
    <property type="entry name" value="AcylCoA_DH/oxidase_NM_dom_sf"/>
</dbReference>
<dbReference type="SUPFAM" id="SSF47203">
    <property type="entry name" value="Acyl-CoA dehydrogenase C-terminal domain-like"/>
    <property type="match status" value="1"/>
</dbReference>
<dbReference type="Gene3D" id="2.40.110.10">
    <property type="entry name" value="Butyryl-CoA Dehydrogenase, subunit A, domain 2"/>
    <property type="match status" value="1"/>
</dbReference>
<dbReference type="InterPro" id="IPR037069">
    <property type="entry name" value="AcylCoA_DH/ox_N_sf"/>
</dbReference>
<dbReference type="PIRSF" id="PIRSF016578">
    <property type="entry name" value="HsaA"/>
    <property type="match status" value="1"/>
</dbReference>
<dbReference type="GO" id="GO:0050660">
    <property type="term" value="F:flavin adenine dinucleotide binding"/>
    <property type="evidence" value="ECO:0007669"/>
    <property type="project" value="InterPro"/>
</dbReference>
<dbReference type="Proteomes" id="UP000188937">
    <property type="component" value="Chromosome"/>
</dbReference>
<keyword evidence="4" id="KW-1185">Reference proteome</keyword>
<dbReference type="Gene3D" id="1.10.540.10">
    <property type="entry name" value="Acyl-CoA dehydrogenase/oxidase, N-terminal domain"/>
    <property type="match status" value="1"/>
</dbReference>
<sequence>MLVTSKTTATGFDEAAFAELLRIIKIRRDEFNANTHIPREVVDLMKTAGFYRAAAPACFGGTGVPPHLFLERIERIAQVDGSASWVAAFGSANTYYAALPYEAQKYIYADGPDQVFAGGLYPAAPAKRVEGGWKVSGRWRFASGCMGADWIAVGIADEGVNQVRMAVRQASEIKIIPNWEMIGMQGTGSYDTELTDCFVPDDWTCLRGALPIFDDPLYRYPLFAYQAQAHAASNLGLARAAIVTATEMAGGKKLMLGAARLADRAYFRTGLARAEAMLQSCRLYYYDAAEQAWNTIIRGDELSVAQRNALRLSATHAAHTAAKVIQLLYRITGMAAAEKSNRLQQLLRDSLVVTQHAALSEVTLELSGGALAGEKLALGFL</sequence>
<proteinExistence type="predicted"/>
<dbReference type="PANTHER" id="PTHR48083">
    <property type="entry name" value="MEDIUM-CHAIN SPECIFIC ACYL-COA DEHYDROGENASE, MITOCHONDRIAL-RELATED"/>
    <property type="match status" value="1"/>
</dbReference>
<dbReference type="InterPro" id="IPR013107">
    <property type="entry name" value="Acyl-CoA_DH_C"/>
</dbReference>
<evidence type="ECO:0000259" key="2">
    <source>
        <dbReference type="Pfam" id="PF08028"/>
    </source>
</evidence>
<dbReference type="GO" id="GO:0005737">
    <property type="term" value="C:cytoplasm"/>
    <property type="evidence" value="ECO:0007669"/>
    <property type="project" value="TreeGrafter"/>
</dbReference>
<dbReference type="SUPFAM" id="SSF56645">
    <property type="entry name" value="Acyl-CoA dehydrogenase NM domain-like"/>
    <property type="match status" value="1"/>
</dbReference>
<dbReference type="Pfam" id="PF08028">
    <property type="entry name" value="Acyl-CoA_dh_2"/>
    <property type="match status" value="1"/>
</dbReference>
<dbReference type="STRING" id="435.A0U92_02665"/>
<dbReference type="GO" id="GO:0003995">
    <property type="term" value="F:acyl-CoA dehydrogenase activity"/>
    <property type="evidence" value="ECO:0007669"/>
    <property type="project" value="TreeGrafter"/>
</dbReference>
<dbReference type="InterPro" id="IPR046373">
    <property type="entry name" value="Acyl-CoA_Oxase/DH_mid-dom_sf"/>
</dbReference>
<dbReference type="KEGG" id="aace:A0U92_02665"/>
<protein>
    <submittedName>
        <fullName evidence="3">Acyl-CoA dehydrogenase</fullName>
    </submittedName>
</protein>
<organism evidence="3 4">
    <name type="scientific">Acetobacter aceti</name>
    <dbReference type="NCBI Taxonomy" id="435"/>
    <lineage>
        <taxon>Bacteria</taxon>
        <taxon>Pseudomonadati</taxon>
        <taxon>Pseudomonadota</taxon>
        <taxon>Alphaproteobacteria</taxon>
        <taxon>Acetobacterales</taxon>
        <taxon>Acetobacteraceae</taxon>
        <taxon>Acetobacter</taxon>
        <taxon>Acetobacter subgen. Acetobacter</taxon>
    </lineage>
</organism>
<dbReference type="InterPro" id="IPR050741">
    <property type="entry name" value="Acyl-CoA_dehydrogenase"/>
</dbReference>
<evidence type="ECO:0000256" key="1">
    <source>
        <dbReference type="ARBA" id="ARBA00023002"/>
    </source>
</evidence>
<dbReference type="PANTHER" id="PTHR48083:SF5">
    <property type="entry name" value="NRGC PROTEIN"/>
    <property type="match status" value="1"/>
</dbReference>
<reference evidence="3 4" key="1">
    <citation type="submission" date="2016-03" db="EMBL/GenBank/DDBJ databases">
        <title>Acetic acid bacteria sequencing.</title>
        <authorList>
            <person name="Brandt J."/>
            <person name="Jakob F."/>
            <person name="Vogel R.F."/>
        </authorList>
    </citation>
    <scope>NUCLEOTIDE SEQUENCE [LARGE SCALE GENOMIC DNA]</scope>
    <source>
        <strain evidence="3 4">TMW2.1153</strain>
    </source>
</reference>
<dbReference type="Gene3D" id="1.20.140.10">
    <property type="entry name" value="Butyryl-CoA Dehydrogenase, subunit A, domain 3"/>
    <property type="match status" value="1"/>
</dbReference>
<accession>A0A1U9KK83</accession>
<dbReference type="GO" id="GO:0033539">
    <property type="term" value="P:fatty acid beta-oxidation using acyl-CoA dehydrogenase"/>
    <property type="evidence" value="ECO:0007669"/>
    <property type="project" value="TreeGrafter"/>
</dbReference>
<keyword evidence="1" id="KW-0560">Oxidoreductase</keyword>
<evidence type="ECO:0000313" key="3">
    <source>
        <dbReference type="EMBL" id="AQS86212.1"/>
    </source>
</evidence>
<dbReference type="EMBL" id="CP014692">
    <property type="protein sequence ID" value="AQS86212.1"/>
    <property type="molecule type" value="Genomic_DNA"/>
</dbReference>
<dbReference type="InterPro" id="IPR036250">
    <property type="entry name" value="AcylCo_DH-like_C"/>
</dbReference>
<name>A0A1U9KK83_ACEAC</name>
<gene>
    <name evidence="3" type="ORF">A0U92_02665</name>
</gene>
<dbReference type="AlphaFoldDB" id="A0A1U9KK83"/>
<evidence type="ECO:0000313" key="4">
    <source>
        <dbReference type="Proteomes" id="UP000188937"/>
    </source>
</evidence>
<feature type="domain" description="Acyl-CoA dehydrogenase C-terminal" evidence="2">
    <location>
        <begin position="230"/>
        <end position="360"/>
    </location>
</feature>